<dbReference type="GO" id="GO:0016840">
    <property type="term" value="F:carbon-nitrogen lyase activity"/>
    <property type="evidence" value="ECO:0007669"/>
    <property type="project" value="InterPro"/>
</dbReference>
<dbReference type="GO" id="GO:0016051">
    <property type="term" value="P:carbohydrate biosynthetic process"/>
    <property type="evidence" value="ECO:0007669"/>
    <property type="project" value="InterPro"/>
</dbReference>
<dbReference type="InterPro" id="IPR020568">
    <property type="entry name" value="Ribosomal_Su5_D2-typ_SF"/>
</dbReference>
<evidence type="ECO:0000259" key="2">
    <source>
        <dbReference type="Pfam" id="PF08714"/>
    </source>
</evidence>
<reference evidence="3" key="1">
    <citation type="submission" date="2020-05" db="EMBL/GenBank/DDBJ databases">
        <authorList>
            <person name="Chiriac C."/>
            <person name="Salcher M."/>
            <person name="Ghai R."/>
            <person name="Kavagutti S V."/>
        </authorList>
    </citation>
    <scope>NUCLEOTIDE SEQUENCE</scope>
</reference>
<dbReference type="Gene3D" id="3.30.230.60">
    <property type="entry name" value="Formaldehyde-activating enzyme"/>
    <property type="match status" value="1"/>
</dbReference>
<evidence type="ECO:0000256" key="1">
    <source>
        <dbReference type="ARBA" id="ARBA00023239"/>
    </source>
</evidence>
<dbReference type="EMBL" id="CAEZZU010000126">
    <property type="protein sequence ID" value="CAB4781551.1"/>
    <property type="molecule type" value="Genomic_DNA"/>
</dbReference>
<feature type="domain" description="Formaldehyde-activating enzyme" evidence="2">
    <location>
        <begin position="70"/>
        <end position="227"/>
    </location>
</feature>
<dbReference type="InterPro" id="IPR037075">
    <property type="entry name" value="HCHO-activating_enzyme_sf"/>
</dbReference>
<organism evidence="3">
    <name type="scientific">freshwater metagenome</name>
    <dbReference type="NCBI Taxonomy" id="449393"/>
    <lineage>
        <taxon>unclassified sequences</taxon>
        <taxon>metagenomes</taxon>
        <taxon>ecological metagenomes</taxon>
    </lineage>
</organism>
<dbReference type="InterPro" id="IPR014826">
    <property type="entry name" value="HCHO-activating_enzyme"/>
</dbReference>
<dbReference type="AlphaFoldDB" id="A0A6J6W9I3"/>
<name>A0A6J6W9I3_9ZZZZ</name>
<protein>
    <submittedName>
        <fullName evidence="3">Unannotated protein</fullName>
    </submittedName>
</protein>
<evidence type="ECO:0000313" key="3">
    <source>
        <dbReference type="EMBL" id="CAB4781551.1"/>
    </source>
</evidence>
<accession>A0A6J6W9I3</accession>
<keyword evidence="1" id="KW-0456">Lyase</keyword>
<gene>
    <name evidence="3" type="ORF">UFOPK2925_00891</name>
</gene>
<sequence length="233" mass="24413">MFAIFLGIRIICGLVGSDYLKPAAESLSQPNYGASLLWALWGVAFMGHLICGASNHRGRPESWHDTHMQIGEAFVGVGAEAAHVNTILGDRSGPVGAAWATGLATPSSGHAAFVAVLQPGVPVQPMTLFVNKAEIAHGDHGTLTWGPAQAGVAAGVADAVADGLIEATSVALQCLIAAVWVNPEASDADLVFVNNRKATHDAIANGRRNEPDLRTVLDARDDVFNPYYRAPSK</sequence>
<dbReference type="SUPFAM" id="SSF54211">
    <property type="entry name" value="Ribosomal protein S5 domain 2-like"/>
    <property type="match status" value="1"/>
</dbReference>
<dbReference type="Pfam" id="PF08714">
    <property type="entry name" value="Fae"/>
    <property type="match status" value="1"/>
</dbReference>
<dbReference type="NCBIfam" id="TIGR03126">
    <property type="entry name" value="one_C_fae"/>
    <property type="match status" value="1"/>
</dbReference>
<proteinExistence type="predicted"/>